<dbReference type="RefSeq" id="WP_211455551.1">
    <property type="nucleotide sequence ID" value="NZ_JAANES010000001.1"/>
</dbReference>
<name>A0ABS5LM14_9BURK</name>
<evidence type="ECO:0008006" key="3">
    <source>
        <dbReference type="Google" id="ProtNLM"/>
    </source>
</evidence>
<dbReference type="InterPro" id="IPR011008">
    <property type="entry name" value="Dimeric_a/b-barrel"/>
</dbReference>
<gene>
    <name evidence="1" type="ORF">DJFAAGMI_00114</name>
</gene>
<keyword evidence="2" id="KW-1185">Reference proteome</keyword>
<comment type="caution">
    <text evidence="1">The sequence shown here is derived from an EMBL/GenBank/DDBJ whole genome shotgun (WGS) entry which is preliminary data.</text>
</comment>
<dbReference type="EMBL" id="JAANES010000001">
    <property type="protein sequence ID" value="MBS3017409.1"/>
    <property type="molecule type" value="Genomic_DNA"/>
</dbReference>
<evidence type="ECO:0000313" key="1">
    <source>
        <dbReference type="EMBL" id="MBS3017409.1"/>
    </source>
</evidence>
<reference evidence="1 2" key="1">
    <citation type="submission" date="2020-03" db="EMBL/GenBank/DDBJ databases">
        <title>The role of nitrogen metabolism on polyethylene biodegradation.</title>
        <authorList>
            <person name="Peixoto J."/>
            <person name="Vizzotto C.S."/>
            <person name="Ramos A."/>
            <person name="Alves G."/>
            <person name="Steindorff A."/>
            <person name="Kruger R."/>
        </authorList>
    </citation>
    <scope>NUCLEOTIDE SEQUENCE [LARGE SCALE GENOMIC DNA]</scope>
    <source>
        <strain evidence="1 2">PE63</strain>
    </source>
</reference>
<evidence type="ECO:0000313" key="2">
    <source>
        <dbReference type="Proteomes" id="UP001647436"/>
    </source>
</evidence>
<dbReference type="SUPFAM" id="SSF54909">
    <property type="entry name" value="Dimeric alpha+beta barrel"/>
    <property type="match status" value="1"/>
</dbReference>
<sequence>MKMQVASEQGGAAVWKMIYLARRTPALRPEEFEQAWREHSALGRQCRNVGQRVQAVAQCARILSVPPSAAALSQDYDGVNLMVLAEREAGSVIWNDPETLAIMRPDEPRVFADYVRNFSLLCRQQVLRGSGSADVLPRQGQLILIGFVQRSDVWQGAAALPQACPPQWQGGALALASRIVCNTVDAQAPDGYGYRHVLEWWFDTLEQAQAAAASLDVSPSAQHGEFGWGEHVFMLTRVTHARP</sequence>
<dbReference type="Gene3D" id="3.30.70.100">
    <property type="match status" value="1"/>
</dbReference>
<accession>A0ABS5LM14</accession>
<dbReference type="Proteomes" id="UP001647436">
    <property type="component" value="Unassembled WGS sequence"/>
</dbReference>
<protein>
    <recommendedName>
        <fullName evidence="3">EthD domain-containing protein</fullName>
    </recommendedName>
</protein>
<proteinExistence type="predicted"/>
<organism evidence="1 2">
    <name type="scientific">Comamonas brasiliensis</name>
    <dbReference type="NCBI Taxonomy" id="1812482"/>
    <lineage>
        <taxon>Bacteria</taxon>
        <taxon>Pseudomonadati</taxon>
        <taxon>Pseudomonadota</taxon>
        <taxon>Betaproteobacteria</taxon>
        <taxon>Burkholderiales</taxon>
        <taxon>Comamonadaceae</taxon>
        <taxon>Comamonas</taxon>
    </lineage>
</organism>